<proteinExistence type="predicted"/>
<keyword evidence="2" id="KW-1185">Reference proteome</keyword>
<dbReference type="Proteomes" id="UP000275846">
    <property type="component" value="Unassembled WGS sequence"/>
</dbReference>
<accession>A0A183SYB9</accession>
<dbReference type="AlphaFoldDB" id="A0A183SYB9"/>
<dbReference type="EMBL" id="UYSU01035105">
    <property type="protein sequence ID" value="VDL95604.1"/>
    <property type="molecule type" value="Genomic_DNA"/>
</dbReference>
<reference evidence="1 2" key="2">
    <citation type="submission" date="2018-11" db="EMBL/GenBank/DDBJ databases">
        <authorList>
            <consortium name="Pathogen Informatics"/>
        </authorList>
    </citation>
    <scope>NUCLEOTIDE SEQUENCE [LARGE SCALE GENOMIC DNA]</scope>
    <source>
        <strain evidence="1 2">NST_G2</strain>
    </source>
</reference>
<reference evidence="3" key="1">
    <citation type="submission" date="2016-06" db="UniProtKB">
        <authorList>
            <consortium name="WormBaseParasite"/>
        </authorList>
    </citation>
    <scope>IDENTIFICATION</scope>
</reference>
<protein>
    <submittedName>
        <fullName evidence="3">DUF1996 domain-containing protein</fullName>
    </submittedName>
</protein>
<organism evidence="3">
    <name type="scientific">Schistocephalus solidus</name>
    <name type="common">Tapeworm</name>
    <dbReference type="NCBI Taxonomy" id="70667"/>
    <lineage>
        <taxon>Eukaryota</taxon>
        <taxon>Metazoa</taxon>
        <taxon>Spiralia</taxon>
        <taxon>Lophotrochozoa</taxon>
        <taxon>Platyhelminthes</taxon>
        <taxon>Cestoda</taxon>
        <taxon>Eucestoda</taxon>
        <taxon>Diphyllobothriidea</taxon>
        <taxon>Diphyllobothriidae</taxon>
        <taxon>Schistocephalus</taxon>
    </lineage>
</organism>
<dbReference type="WBParaSite" id="SSLN_0000956601-mRNA-1">
    <property type="protein sequence ID" value="SSLN_0000956601-mRNA-1"/>
    <property type="gene ID" value="SSLN_0000956601"/>
</dbReference>
<evidence type="ECO:0000313" key="2">
    <source>
        <dbReference type="Proteomes" id="UP000275846"/>
    </source>
</evidence>
<evidence type="ECO:0000313" key="1">
    <source>
        <dbReference type="EMBL" id="VDL95604.1"/>
    </source>
</evidence>
<name>A0A183SYB9_SCHSO</name>
<evidence type="ECO:0000313" key="3">
    <source>
        <dbReference type="WBParaSite" id="SSLN_0000956601-mRNA-1"/>
    </source>
</evidence>
<gene>
    <name evidence="1" type="ORF">SSLN_LOCUS9219</name>
</gene>
<sequence>MPCDDRTVSHTWDVTDAAAGRPAANFLQPPSCDGSVQNKICSQLASHFYGTRPEGRVGWVLPSRTYPASTSRPGYMRIH</sequence>